<evidence type="ECO:0000313" key="10">
    <source>
        <dbReference type="Proteomes" id="UP000039865"/>
    </source>
</evidence>
<comment type="similarity">
    <text evidence="1 6">Belongs to the peptidase S9A family.</text>
</comment>
<reference evidence="9 10" key="1">
    <citation type="submission" date="2014-06" db="EMBL/GenBank/DDBJ databases">
        <authorList>
            <person name="Swart Estienne"/>
        </authorList>
    </citation>
    <scope>NUCLEOTIDE SEQUENCE [LARGE SCALE GENOMIC DNA]</scope>
    <source>
        <strain evidence="9 10">130c</strain>
    </source>
</reference>
<proteinExistence type="inferred from homology"/>
<dbReference type="InterPro" id="IPR029058">
    <property type="entry name" value="AB_hydrolase_fold"/>
</dbReference>
<dbReference type="Gene3D" id="2.130.10.120">
    <property type="entry name" value="Prolyl oligopeptidase, N-terminal domain"/>
    <property type="match status" value="1"/>
</dbReference>
<dbReference type="Gene3D" id="3.40.50.1820">
    <property type="entry name" value="alpha/beta hydrolase"/>
    <property type="match status" value="1"/>
</dbReference>
<accession>A0A078A0F5</accession>
<keyword evidence="4 6" id="KW-0720">Serine protease</keyword>
<dbReference type="AlphaFoldDB" id="A0A078A0F5"/>
<dbReference type="PANTHER" id="PTHR11757">
    <property type="entry name" value="PROTEASE FAMILY S9A OLIGOPEPTIDASE"/>
    <property type="match status" value="1"/>
</dbReference>
<evidence type="ECO:0000313" key="9">
    <source>
        <dbReference type="EMBL" id="CDW75686.1"/>
    </source>
</evidence>
<dbReference type="PRINTS" id="PR00862">
    <property type="entry name" value="PROLIGOPTASE"/>
</dbReference>
<feature type="domain" description="Peptidase S9A N-terminal" evidence="8">
    <location>
        <begin position="44"/>
        <end position="475"/>
    </location>
</feature>
<keyword evidence="2 6" id="KW-0645">Protease</keyword>
<keyword evidence="3 6" id="KW-0378">Hydrolase</keyword>
<dbReference type="GO" id="GO:0006508">
    <property type="term" value="P:proteolysis"/>
    <property type="evidence" value="ECO:0007669"/>
    <property type="project" value="UniProtKB-KW"/>
</dbReference>
<organism evidence="9 10">
    <name type="scientific">Stylonychia lemnae</name>
    <name type="common">Ciliate</name>
    <dbReference type="NCBI Taxonomy" id="5949"/>
    <lineage>
        <taxon>Eukaryota</taxon>
        <taxon>Sar</taxon>
        <taxon>Alveolata</taxon>
        <taxon>Ciliophora</taxon>
        <taxon>Intramacronucleata</taxon>
        <taxon>Spirotrichea</taxon>
        <taxon>Stichotrichia</taxon>
        <taxon>Sporadotrichida</taxon>
        <taxon>Oxytrichidae</taxon>
        <taxon>Stylonychinae</taxon>
        <taxon>Stylonychia</taxon>
    </lineage>
</organism>
<protein>
    <recommendedName>
        <fullName evidence="6">Prolyl endopeptidase</fullName>
        <ecNumber evidence="6">3.4.21.-</ecNumber>
    </recommendedName>
</protein>
<dbReference type="OrthoDB" id="248387at2759"/>
<evidence type="ECO:0000256" key="5">
    <source>
        <dbReference type="ARBA" id="ARBA00045448"/>
    </source>
</evidence>
<evidence type="ECO:0000259" key="8">
    <source>
        <dbReference type="Pfam" id="PF02897"/>
    </source>
</evidence>
<dbReference type="Proteomes" id="UP000039865">
    <property type="component" value="Unassembled WGS sequence"/>
</dbReference>
<dbReference type="OMA" id="LINCNSK"/>
<dbReference type="InParanoid" id="A0A078A0F5"/>
<dbReference type="InterPro" id="IPR023302">
    <property type="entry name" value="Pept_S9A_N"/>
</dbReference>
<dbReference type="GO" id="GO:0004252">
    <property type="term" value="F:serine-type endopeptidase activity"/>
    <property type="evidence" value="ECO:0007669"/>
    <property type="project" value="UniProtKB-UniRule"/>
</dbReference>
<dbReference type="InterPro" id="IPR002470">
    <property type="entry name" value="Peptidase_S9A"/>
</dbReference>
<evidence type="ECO:0000256" key="6">
    <source>
        <dbReference type="RuleBase" id="RU368024"/>
    </source>
</evidence>
<feature type="domain" description="Peptidase S9 prolyl oligopeptidase catalytic" evidence="7">
    <location>
        <begin position="545"/>
        <end position="757"/>
    </location>
</feature>
<sequence length="768" mass="89386">MMALKLQQKLWRVGSRSLSTVTPQKSADIPQLKSNLVSQGDKHTKYHGHYRFDSYNDIRHDKKWQQRIIKREDENLDRWVDLTRHSYDQWRKQVFGRGDPQIESIPEKSGDYVYYLKQKEYTNKVPAQSTSTKSGAQQKPTNNTYEVYCRHKYELIGKFQSQEQIQKETEVIFDLEEVPFLNQRTLRKTILDKMKINDDHTMIAFTLDIGNTEKLTGGIKDLRSNHIYPNVRFQDISQMEFGAGYETLFYVETNELNRPYKVIKLNLKTMQESTVFVDLDPTHYIDIQTSKDKRFMMINSGTKEDNEVWVLDRHLPEDQPQVPKMIIPRRPGIKAHVDHLRDFFLMISNYGVKSKNYKLTTLNDEDFGQENHNEKWTDLLGSGGQESGYIINEFDAFKDFIAVYIKHQGRPEILIMDLTTKEIKSLKMDDVGEIIPGLNQDYDTKHLRYQFSSPFVYQQVYQYDHTIKQKQLLKEYKLTGSPQIVRNEFDCKQFLVPSYDGEEVPMNIYFKKGMILNRKNRTMLEGYGAYGINVNQGFNIVHTTAMEKGWVIAQAMVRGGGEKGIYWHEQGKLHKKMNSFKDFQACAEYLIMQRITHPNLLAAKGSSAGGTLIAQACMNMYPELFRACVLNVPFLDVLSSLLDDSLPLALTDHLEFGNPITDEKLYKLINSYSPYENLSNQEYPATLLNISLQDPRVPSWGSLKFVEKLRDLAKDPQKFPDFGMKNIVVRFNKEGGHFGTIDNDVNLAMETFEFAWLDYIMFKKNNDI</sequence>
<dbReference type="InterPro" id="IPR051543">
    <property type="entry name" value="Serine_Peptidase_S9A"/>
</dbReference>
<evidence type="ECO:0000256" key="2">
    <source>
        <dbReference type="ARBA" id="ARBA00022670"/>
    </source>
</evidence>
<dbReference type="PANTHER" id="PTHR11757:SF19">
    <property type="entry name" value="PROLYL ENDOPEPTIDASE-LIKE"/>
    <property type="match status" value="1"/>
</dbReference>
<name>A0A078A0F5_STYLE</name>
<evidence type="ECO:0000256" key="3">
    <source>
        <dbReference type="ARBA" id="ARBA00022801"/>
    </source>
</evidence>
<evidence type="ECO:0000256" key="4">
    <source>
        <dbReference type="ARBA" id="ARBA00022825"/>
    </source>
</evidence>
<dbReference type="EMBL" id="CCKQ01004532">
    <property type="protein sequence ID" value="CDW75686.1"/>
    <property type="molecule type" value="Genomic_DNA"/>
</dbReference>
<evidence type="ECO:0000259" key="7">
    <source>
        <dbReference type="Pfam" id="PF00326"/>
    </source>
</evidence>
<dbReference type="SUPFAM" id="SSF50993">
    <property type="entry name" value="Peptidase/esterase 'gauge' domain"/>
    <property type="match status" value="1"/>
</dbReference>
<keyword evidence="10" id="KW-1185">Reference proteome</keyword>
<dbReference type="EC" id="3.4.21.-" evidence="6"/>
<gene>
    <name evidence="9" type="primary">Contig1294.g1415</name>
    <name evidence="9" type="ORF">STYLEM_4679</name>
</gene>
<evidence type="ECO:0000256" key="1">
    <source>
        <dbReference type="ARBA" id="ARBA00005228"/>
    </source>
</evidence>
<dbReference type="SUPFAM" id="SSF53474">
    <property type="entry name" value="alpha/beta-Hydrolases"/>
    <property type="match status" value="1"/>
</dbReference>
<dbReference type="InterPro" id="IPR001375">
    <property type="entry name" value="Peptidase_S9_cat"/>
</dbReference>
<comment type="function">
    <text evidence="5">Serine peptidase whose precise substrate specificity remains unclear. Does not cleave peptides after a arginine or lysine residue. Regulates trans-Golgi network morphology and sorting by regulating the membrane binding of the AP-1 complex. May play a role in the regulation of synaptic vesicle exocytosis.</text>
</comment>
<dbReference type="Pfam" id="PF02897">
    <property type="entry name" value="Peptidase_S9_N"/>
    <property type="match status" value="1"/>
</dbReference>
<dbReference type="Pfam" id="PF00326">
    <property type="entry name" value="Peptidase_S9"/>
    <property type="match status" value="1"/>
</dbReference>